<dbReference type="EMBL" id="JAAGSC010000039">
    <property type="protein sequence ID" value="NDY95425.1"/>
    <property type="molecule type" value="Genomic_DNA"/>
</dbReference>
<dbReference type="Proteomes" id="UP000484885">
    <property type="component" value="Unassembled WGS sequence"/>
</dbReference>
<evidence type="ECO:0000256" key="6">
    <source>
        <dbReference type="SAM" id="Phobius"/>
    </source>
</evidence>
<evidence type="ECO:0000256" key="5">
    <source>
        <dbReference type="ARBA" id="ARBA00023136"/>
    </source>
</evidence>
<evidence type="ECO:0000256" key="1">
    <source>
        <dbReference type="ARBA" id="ARBA00004141"/>
    </source>
</evidence>
<feature type="transmembrane region" description="Helical" evidence="6">
    <location>
        <begin position="371"/>
        <end position="397"/>
    </location>
</feature>
<dbReference type="PANTHER" id="PTHR10283">
    <property type="entry name" value="SOLUTE CARRIER FAMILY 13 MEMBER"/>
    <property type="match status" value="1"/>
</dbReference>
<dbReference type="RefSeq" id="WP_164210809.1">
    <property type="nucleotide sequence ID" value="NZ_JAAGSC010000039.1"/>
</dbReference>
<organism evidence="7 8">
    <name type="scientific">Wenzhouxiangella limi</name>
    <dbReference type="NCBI Taxonomy" id="2707351"/>
    <lineage>
        <taxon>Bacteria</taxon>
        <taxon>Pseudomonadati</taxon>
        <taxon>Pseudomonadota</taxon>
        <taxon>Gammaproteobacteria</taxon>
        <taxon>Chromatiales</taxon>
        <taxon>Wenzhouxiangellaceae</taxon>
        <taxon>Wenzhouxiangella</taxon>
    </lineage>
</organism>
<comment type="subcellular location">
    <subcellularLocation>
        <location evidence="1">Membrane</location>
        <topology evidence="1">Multi-pass membrane protein</topology>
    </subcellularLocation>
</comment>
<feature type="transmembrane region" description="Helical" evidence="6">
    <location>
        <begin position="283"/>
        <end position="299"/>
    </location>
</feature>
<name>A0A845V628_9GAMM</name>
<proteinExistence type="predicted"/>
<accession>A0A845V628</accession>
<reference evidence="7 8" key="1">
    <citation type="submission" date="2020-02" db="EMBL/GenBank/DDBJ databases">
        <authorList>
            <person name="Zhang X.-Y."/>
        </authorList>
    </citation>
    <scope>NUCLEOTIDE SEQUENCE [LARGE SCALE GENOMIC DNA]</scope>
    <source>
        <strain evidence="7 8">C33</strain>
    </source>
</reference>
<feature type="transmembrane region" description="Helical" evidence="6">
    <location>
        <begin position="305"/>
        <end position="325"/>
    </location>
</feature>
<feature type="transmembrane region" description="Helical" evidence="6">
    <location>
        <begin position="466"/>
        <end position="490"/>
    </location>
</feature>
<feature type="transmembrane region" description="Helical" evidence="6">
    <location>
        <begin position="227"/>
        <end position="249"/>
    </location>
</feature>
<dbReference type="PROSITE" id="PS01271">
    <property type="entry name" value="NA_SULFATE"/>
    <property type="match status" value="1"/>
</dbReference>
<evidence type="ECO:0000256" key="4">
    <source>
        <dbReference type="ARBA" id="ARBA00022989"/>
    </source>
</evidence>
<evidence type="ECO:0000313" key="8">
    <source>
        <dbReference type="Proteomes" id="UP000484885"/>
    </source>
</evidence>
<evidence type="ECO:0000256" key="3">
    <source>
        <dbReference type="ARBA" id="ARBA00022692"/>
    </source>
</evidence>
<keyword evidence="3 6" id="KW-0812">Transmembrane</keyword>
<gene>
    <name evidence="7" type="ORF">G3I74_06770</name>
</gene>
<feature type="transmembrane region" description="Helical" evidence="6">
    <location>
        <begin position="66"/>
        <end position="84"/>
    </location>
</feature>
<feature type="transmembrane region" description="Helical" evidence="6">
    <location>
        <begin position="90"/>
        <end position="108"/>
    </location>
</feature>
<protein>
    <submittedName>
        <fullName evidence="7">DASS family sodium-coupled anion symporter</fullName>
    </submittedName>
</protein>
<dbReference type="PANTHER" id="PTHR10283:SF82">
    <property type="entry name" value="SOLUTE CARRIER FAMILY 13 MEMBER 2"/>
    <property type="match status" value="1"/>
</dbReference>
<dbReference type="GO" id="GO:0005886">
    <property type="term" value="C:plasma membrane"/>
    <property type="evidence" value="ECO:0007669"/>
    <property type="project" value="TreeGrafter"/>
</dbReference>
<keyword evidence="2" id="KW-0813">Transport</keyword>
<comment type="caution">
    <text evidence="7">The sequence shown here is derived from an EMBL/GenBank/DDBJ whole genome shotgun (WGS) entry which is preliminary data.</text>
</comment>
<feature type="transmembrane region" description="Helical" evidence="6">
    <location>
        <begin position="346"/>
        <end position="365"/>
    </location>
</feature>
<dbReference type="AlphaFoldDB" id="A0A845V628"/>
<sequence length="502" mass="52929">MVEKPGDLPSSYGRRQRIGLLSGPVVLLVMLGLPAPEGMSEPAWATAAVGSLMAVWWITEAIPIPVTALLPVPLFPLLGVGTINEATSPYANPLIFLFMGGFMIALAMQRWGLHRRIALAIIGRVGPRPNAIIFGFMLASAFLSMWVSNTATALMMLPIAMSVINLSKRLPQTSAEEKRALGHFGIALALAIAYACNVGGMGTLIGTPPNALMAAFILDNYDIEIGFGQWMLVGVPLVALGLPLAFFVLTRLSFPVDLAELPGGSDLIRQEAAKLGPMRGEEFGVAVVFGLTAALWIFRQPLQNLVPGLSDAVIAIAAGIALILIPSSLREGKFLLDWESIEKLPWGILILFGGGLSLAAAFTRTGLDESIGMLVVGFDAWPTLLLLALSVIVILVLTEMTSNTATAAAFLPILAAAAVGIGENPLLFIIPAALAASCAFMLPVATPPNAIVYGSGLLTVPMMVKAGMLLNLFFIVIVLTAAYTLLGWVFGTQPGVLPEWAV</sequence>
<keyword evidence="4 6" id="KW-1133">Transmembrane helix</keyword>
<feature type="transmembrane region" description="Helical" evidence="6">
    <location>
        <begin position="404"/>
        <end position="421"/>
    </location>
</feature>
<evidence type="ECO:0000313" key="7">
    <source>
        <dbReference type="EMBL" id="NDY95425.1"/>
    </source>
</evidence>
<dbReference type="GO" id="GO:0015141">
    <property type="term" value="F:succinate transmembrane transporter activity"/>
    <property type="evidence" value="ECO:0007669"/>
    <property type="project" value="UniProtKB-ARBA"/>
</dbReference>
<dbReference type="Pfam" id="PF00939">
    <property type="entry name" value="Na_sulph_symp"/>
    <property type="match status" value="1"/>
</dbReference>
<feature type="transmembrane region" description="Helical" evidence="6">
    <location>
        <begin position="183"/>
        <end position="207"/>
    </location>
</feature>
<keyword evidence="5 6" id="KW-0472">Membrane</keyword>
<dbReference type="NCBIfam" id="TIGR00785">
    <property type="entry name" value="dass"/>
    <property type="match status" value="1"/>
</dbReference>
<dbReference type="CDD" id="cd01115">
    <property type="entry name" value="SLC13_permease"/>
    <property type="match status" value="1"/>
</dbReference>
<feature type="transmembrane region" description="Helical" evidence="6">
    <location>
        <begin position="153"/>
        <end position="171"/>
    </location>
</feature>
<evidence type="ECO:0000256" key="2">
    <source>
        <dbReference type="ARBA" id="ARBA00022448"/>
    </source>
</evidence>
<dbReference type="InterPro" id="IPR031312">
    <property type="entry name" value="Na/sul_symport_CS"/>
</dbReference>
<feature type="transmembrane region" description="Helical" evidence="6">
    <location>
        <begin position="18"/>
        <end position="36"/>
    </location>
</feature>
<keyword evidence="8" id="KW-1185">Reference proteome</keyword>
<dbReference type="InterPro" id="IPR001898">
    <property type="entry name" value="SLC13A/DASS"/>
</dbReference>